<proteinExistence type="predicted"/>
<dbReference type="EMBL" id="WUQX01000001">
    <property type="protein sequence ID" value="MXP77030.1"/>
    <property type="molecule type" value="Genomic_DNA"/>
</dbReference>
<gene>
    <name evidence="1" type="ORF">GN277_17080</name>
</gene>
<protein>
    <submittedName>
        <fullName evidence="1">Uncharacterized protein</fullName>
    </submittedName>
</protein>
<evidence type="ECO:0000313" key="1">
    <source>
        <dbReference type="EMBL" id="MXP77030.1"/>
    </source>
</evidence>
<sequence length="68" mass="7883">MENMLIAEYSYEEDIQVKQEEAMQQGMILSGEIFRKVKENPKLTNRQISEEVGCSESDVRNVKKIFGI</sequence>
<evidence type="ECO:0000313" key="2">
    <source>
        <dbReference type="Proteomes" id="UP000460412"/>
    </source>
</evidence>
<organism evidence="1 2">
    <name type="scientific">Sporofaciens musculi</name>
    <dbReference type="NCBI Taxonomy" id="2681861"/>
    <lineage>
        <taxon>Bacteria</taxon>
        <taxon>Bacillati</taxon>
        <taxon>Bacillota</taxon>
        <taxon>Clostridia</taxon>
        <taxon>Lachnospirales</taxon>
        <taxon>Lachnospiraceae</taxon>
        <taxon>Sporofaciens</taxon>
    </lineage>
</organism>
<accession>A0A7X3MIR5</accession>
<dbReference type="RefSeq" id="WP_159752069.1">
    <property type="nucleotide sequence ID" value="NZ_WUQX01000001.1"/>
</dbReference>
<comment type="caution">
    <text evidence="1">The sequence shown here is derived from an EMBL/GenBank/DDBJ whole genome shotgun (WGS) entry which is preliminary data.</text>
</comment>
<dbReference type="AlphaFoldDB" id="A0A7X3MIR5"/>
<dbReference type="Proteomes" id="UP000460412">
    <property type="component" value="Unassembled WGS sequence"/>
</dbReference>
<reference evidence="1 2" key="1">
    <citation type="submission" date="2019-12" db="EMBL/GenBank/DDBJ databases">
        <title>Sporaefaciens musculi gen. nov., sp. nov., a novel bacterium isolated from the caecum of an obese mouse.</title>
        <authorList>
            <person name="Rasmussen T.S."/>
            <person name="Streidl T."/>
            <person name="Hitch T.C.A."/>
            <person name="Wortmann E."/>
            <person name="Deptula P."/>
            <person name="Hansen M."/>
            <person name="Nielsen D.S."/>
            <person name="Clavel T."/>
            <person name="Vogensen F.K."/>
        </authorList>
    </citation>
    <scope>NUCLEOTIDE SEQUENCE [LARGE SCALE GENOMIC DNA]</scope>
    <source>
        <strain evidence="1 2">WCA-9-b2</strain>
    </source>
</reference>
<keyword evidence="2" id="KW-1185">Reference proteome</keyword>
<name>A0A7X3MIR5_9FIRM</name>